<feature type="region of interest" description="Disordered" evidence="4">
    <location>
        <begin position="157"/>
        <end position="207"/>
    </location>
</feature>
<dbReference type="CDD" id="cd00325">
    <property type="entry name" value="chitinase_GH19"/>
    <property type="match status" value="1"/>
</dbReference>
<dbReference type="GO" id="GO:0006952">
    <property type="term" value="P:defense response"/>
    <property type="evidence" value="ECO:0007669"/>
    <property type="project" value="UniProtKB-KW"/>
</dbReference>
<accession>V5HN29</accession>
<feature type="region of interest" description="Disordered" evidence="4">
    <location>
        <begin position="72"/>
        <end position="91"/>
    </location>
</feature>
<proteinExistence type="predicted"/>
<dbReference type="InterPro" id="IPR036573">
    <property type="entry name" value="CBM_sf_5/12"/>
</dbReference>
<evidence type="ECO:0000313" key="8">
    <source>
        <dbReference type="Proteomes" id="UP000017800"/>
    </source>
</evidence>
<dbReference type="SMR" id="V5HN29"/>
<dbReference type="InterPro" id="IPR000726">
    <property type="entry name" value="Glyco_hydro_19_cat"/>
</dbReference>
<dbReference type="GO" id="GO:0004568">
    <property type="term" value="F:chitinase activity"/>
    <property type="evidence" value="ECO:0007669"/>
    <property type="project" value="InterPro"/>
</dbReference>
<keyword evidence="1" id="KW-0378">Hydrolase</keyword>
<comment type="caution">
    <text evidence="7">The sequence shown here is derived from an EMBL/GenBank/DDBJ whole genome shotgun (WGS) entry which is preliminary data.</text>
</comment>
<evidence type="ECO:0000313" key="7">
    <source>
        <dbReference type="EMBL" id="GAD90630.1"/>
    </source>
</evidence>
<keyword evidence="8" id="KW-1185">Reference proteome</keyword>
<dbReference type="OrthoDB" id="6018988at2"/>
<dbReference type="eggNOG" id="COG3979">
    <property type="taxonomic scope" value="Bacteria"/>
</dbReference>
<evidence type="ECO:0000256" key="3">
    <source>
        <dbReference type="ARBA" id="ARBA00023157"/>
    </source>
</evidence>
<sequence length="580" mass="64084">MKYKSLVIPMLLAFSSAAFSAEIYDQSKSYSGGERVSFNGAIYEAQWWVNPNQSPADVTGNSWESPWILISESGGETTPPPADPEVPSEPTPPVVPPIEGDYPAYVEGETYVAGDIVINTGKLYRCKDGVTQTWCSGPAWAYAPGTGTAWDQAWEEVADGTPPSNPEVTPDPDPTPDPAPEPDPSPDPSPDPEPAPEPEPSPEPENGYVVYQEDLDAKEAELTNFPAMASVKDLIRTIDNATVNAIKPLAESNPDNVKRIESIVSEADWEYLFPERTPEYTYRHFLQATGKFPAFCDTYDDGRDSDAICRKALATMFAHFTQETGGHTADWPVPEWRQGLVHVREMGWDETMRGGYNGECNPDVWQGQTWPCGTFENGEFKSYFGRGAKQLSYNYNYGPFSEAMFGTVRTLLDNPEMVADTWLNFASAVFFFTYPQPPKPAMMHVIDGTWQPNERDLANGLTPGFGVTTQIINGGVECGGSAEIAQSLNRIDYYKNFTQYLQVPVADDEVLGCKEMKQFDTDGAGALSIYWEKDWGWSSQTPTGGTYSCQMVGYQTPFSAFKEGDFTKCVVAHFPDVIIK</sequence>
<dbReference type="GO" id="GO:0016998">
    <property type="term" value="P:cell wall macromolecule catabolic process"/>
    <property type="evidence" value="ECO:0007669"/>
    <property type="project" value="InterPro"/>
</dbReference>
<dbReference type="GO" id="GO:0005576">
    <property type="term" value="C:extracellular region"/>
    <property type="evidence" value="ECO:0007669"/>
    <property type="project" value="InterPro"/>
</dbReference>
<dbReference type="InterPro" id="IPR023346">
    <property type="entry name" value="Lysozyme-like_dom_sf"/>
</dbReference>
<name>V5HN29_9VIBR</name>
<dbReference type="RefSeq" id="WP_023404952.1">
    <property type="nucleotide sequence ID" value="NZ_BAUJ01000049.1"/>
</dbReference>
<organism evidence="7 8">
    <name type="scientific">Vibrio halioticoli NBRC 102217</name>
    <dbReference type="NCBI Taxonomy" id="1219072"/>
    <lineage>
        <taxon>Bacteria</taxon>
        <taxon>Pseudomonadati</taxon>
        <taxon>Pseudomonadota</taxon>
        <taxon>Gammaproteobacteria</taxon>
        <taxon>Vibrionales</taxon>
        <taxon>Vibrionaceae</taxon>
        <taxon>Vibrio</taxon>
    </lineage>
</organism>
<dbReference type="Gene3D" id="1.10.530.10">
    <property type="match status" value="1"/>
</dbReference>
<dbReference type="Gene3D" id="2.10.10.20">
    <property type="entry name" value="Carbohydrate-binding module superfamily 5/12"/>
    <property type="match status" value="2"/>
</dbReference>
<keyword evidence="3" id="KW-1015">Disulfide bond</keyword>
<dbReference type="Gene3D" id="3.30.20.10">
    <property type="entry name" value="Endochitinase, domain 2"/>
    <property type="match status" value="1"/>
</dbReference>
<keyword evidence="2" id="KW-0611">Plant defense</keyword>
<dbReference type="SMART" id="SM00495">
    <property type="entry name" value="ChtBD3"/>
    <property type="match status" value="2"/>
</dbReference>
<dbReference type="InterPro" id="IPR003610">
    <property type="entry name" value="CBM5/12"/>
</dbReference>
<dbReference type="PANTHER" id="PTHR22595">
    <property type="entry name" value="CHITINASE-RELATED"/>
    <property type="match status" value="1"/>
</dbReference>
<dbReference type="GO" id="GO:0006032">
    <property type="term" value="P:chitin catabolic process"/>
    <property type="evidence" value="ECO:0007669"/>
    <property type="project" value="InterPro"/>
</dbReference>
<evidence type="ECO:0000256" key="4">
    <source>
        <dbReference type="SAM" id="MobiDB-lite"/>
    </source>
</evidence>
<dbReference type="AlphaFoldDB" id="V5HN29"/>
<evidence type="ECO:0000256" key="2">
    <source>
        <dbReference type="ARBA" id="ARBA00022821"/>
    </source>
</evidence>
<dbReference type="EMBL" id="BAUJ01000049">
    <property type="protein sequence ID" value="GAD90630.1"/>
    <property type="molecule type" value="Genomic_DNA"/>
</dbReference>
<dbReference type="GO" id="GO:0030246">
    <property type="term" value="F:carbohydrate binding"/>
    <property type="evidence" value="ECO:0007669"/>
    <property type="project" value="InterPro"/>
</dbReference>
<feature type="domain" description="Chitin-binding type-3" evidence="6">
    <location>
        <begin position="102"/>
        <end position="157"/>
    </location>
</feature>
<reference evidence="7 8" key="1">
    <citation type="submission" date="2013-11" db="EMBL/GenBank/DDBJ databases">
        <title>Whole genome shotgun sequence of Vibrio halioticoli NBRC 102217.</title>
        <authorList>
            <person name="Isaki S."/>
            <person name="Kimura A."/>
            <person name="Ohji S."/>
            <person name="Hosoyama A."/>
            <person name="Fujita N."/>
            <person name="Hashimoto M."/>
            <person name="Hosoyama Y."/>
            <person name="Yamazoe A."/>
        </authorList>
    </citation>
    <scope>NUCLEOTIDE SEQUENCE [LARGE SCALE GENOMIC DNA]</scope>
    <source>
        <strain evidence="7 8">NBRC 102217</strain>
    </source>
</reference>
<dbReference type="SUPFAM" id="SSF51055">
    <property type="entry name" value="Carbohydrate binding domain"/>
    <property type="match status" value="1"/>
</dbReference>
<dbReference type="GO" id="GO:0005975">
    <property type="term" value="P:carbohydrate metabolic process"/>
    <property type="evidence" value="ECO:0007669"/>
    <property type="project" value="InterPro"/>
</dbReference>
<dbReference type="Pfam" id="PF00182">
    <property type="entry name" value="Glyco_hydro_19"/>
    <property type="match status" value="1"/>
</dbReference>
<gene>
    <name evidence="7" type="ORF">VHA01S_049_00250</name>
</gene>
<dbReference type="PANTHER" id="PTHR22595:SF79">
    <property type="entry name" value="CHITINASE 12"/>
    <property type="match status" value="1"/>
</dbReference>
<feature type="domain" description="Chitin-binding type-3" evidence="6">
    <location>
        <begin position="21"/>
        <end position="66"/>
    </location>
</feature>
<evidence type="ECO:0000256" key="1">
    <source>
        <dbReference type="ARBA" id="ARBA00022801"/>
    </source>
</evidence>
<evidence type="ECO:0000256" key="5">
    <source>
        <dbReference type="SAM" id="SignalP"/>
    </source>
</evidence>
<dbReference type="FunFam" id="3.30.20.10:FF:000003">
    <property type="entry name" value="Chitinase"/>
    <property type="match status" value="1"/>
</dbReference>
<feature type="compositionally biased region" description="Pro residues" evidence="4">
    <location>
        <begin position="78"/>
        <end position="91"/>
    </location>
</feature>
<dbReference type="CDD" id="cd12215">
    <property type="entry name" value="ChiC_BD"/>
    <property type="match status" value="1"/>
</dbReference>
<keyword evidence="5" id="KW-0732">Signal</keyword>
<protein>
    <recommendedName>
        <fullName evidence="6">Chitin-binding type-3 domain-containing protein</fullName>
    </recommendedName>
</protein>
<dbReference type="Proteomes" id="UP000017800">
    <property type="component" value="Unassembled WGS sequence"/>
</dbReference>
<feature type="signal peptide" evidence="5">
    <location>
        <begin position="1"/>
        <end position="20"/>
    </location>
</feature>
<evidence type="ECO:0000259" key="6">
    <source>
        <dbReference type="SMART" id="SM00495"/>
    </source>
</evidence>
<dbReference type="SUPFAM" id="SSF53955">
    <property type="entry name" value="Lysozyme-like"/>
    <property type="match status" value="1"/>
</dbReference>
<feature type="compositionally biased region" description="Pro residues" evidence="4">
    <location>
        <begin position="163"/>
        <end position="193"/>
    </location>
</feature>
<feature type="chain" id="PRO_5004735923" description="Chitin-binding type-3 domain-containing protein" evidence="5">
    <location>
        <begin position="21"/>
        <end position="580"/>
    </location>
</feature>
<dbReference type="eggNOG" id="COG3468">
    <property type="taxonomic scope" value="Bacteria"/>
</dbReference>